<evidence type="ECO:0000313" key="1">
    <source>
        <dbReference type="EMBL" id="KAF2478111.1"/>
    </source>
</evidence>
<comment type="caution">
    <text evidence="1">The sequence shown here is derived from an EMBL/GenBank/DDBJ whole genome shotgun (WGS) entry which is preliminary data.</text>
</comment>
<proteinExistence type="predicted"/>
<reference evidence="1" key="1">
    <citation type="journal article" date="2020" name="Stud. Mycol.">
        <title>101 Dothideomycetes genomes: a test case for predicting lifestyles and emergence of pathogens.</title>
        <authorList>
            <person name="Haridas S."/>
            <person name="Albert R."/>
            <person name="Binder M."/>
            <person name="Bloem J."/>
            <person name="Labutti K."/>
            <person name="Salamov A."/>
            <person name="Andreopoulos B."/>
            <person name="Baker S."/>
            <person name="Barry K."/>
            <person name="Bills G."/>
            <person name="Bluhm B."/>
            <person name="Cannon C."/>
            <person name="Castanera R."/>
            <person name="Culley D."/>
            <person name="Daum C."/>
            <person name="Ezra D."/>
            <person name="Gonzalez J."/>
            <person name="Henrissat B."/>
            <person name="Kuo A."/>
            <person name="Liang C."/>
            <person name="Lipzen A."/>
            <person name="Lutzoni F."/>
            <person name="Magnuson J."/>
            <person name="Mondo S."/>
            <person name="Nolan M."/>
            <person name="Ohm R."/>
            <person name="Pangilinan J."/>
            <person name="Park H.-J."/>
            <person name="Ramirez L."/>
            <person name="Alfaro M."/>
            <person name="Sun H."/>
            <person name="Tritt A."/>
            <person name="Yoshinaga Y."/>
            <person name="Zwiers L.-H."/>
            <person name="Turgeon B."/>
            <person name="Goodwin S."/>
            <person name="Spatafora J."/>
            <person name="Crous P."/>
            <person name="Grigoriev I."/>
        </authorList>
    </citation>
    <scope>NUCLEOTIDE SEQUENCE</scope>
    <source>
        <strain evidence="1">ATCC 200398</strain>
    </source>
</reference>
<name>A0ACB6RFX5_9PLEO</name>
<gene>
    <name evidence="1" type="ORF">BDR25DRAFT_348393</name>
</gene>
<dbReference type="EMBL" id="MU003492">
    <property type="protein sequence ID" value="KAF2478111.1"/>
    <property type="molecule type" value="Genomic_DNA"/>
</dbReference>
<evidence type="ECO:0000313" key="2">
    <source>
        <dbReference type="Proteomes" id="UP000799755"/>
    </source>
</evidence>
<protein>
    <submittedName>
        <fullName evidence="1">Uncharacterized protein</fullName>
    </submittedName>
</protein>
<keyword evidence="2" id="KW-1185">Reference proteome</keyword>
<dbReference type="Proteomes" id="UP000799755">
    <property type="component" value="Unassembled WGS sequence"/>
</dbReference>
<accession>A0ACB6RFX5</accession>
<sequence>MKVDVKKEEEAFPFCSPKRIMQKKREKGTGGMGFWMRGFCLRDKYRDKRGSSLEEEHFNETMFFASLRAYFSSAEIHEAAVYGCAIGLLKPKPWKPWGYNAKKKKWRVEGPTGAVRKGQDGNRSNATRMKRKCDRNADAVGNSNALINNAVILIHHEHS</sequence>
<organism evidence="1 2">
    <name type="scientific">Lindgomyces ingoldianus</name>
    <dbReference type="NCBI Taxonomy" id="673940"/>
    <lineage>
        <taxon>Eukaryota</taxon>
        <taxon>Fungi</taxon>
        <taxon>Dikarya</taxon>
        <taxon>Ascomycota</taxon>
        <taxon>Pezizomycotina</taxon>
        <taxon>Dothideomycetes</taxon>
        <taxon>Pleosporomycetidae</taxon>
        <taxon>Pleosporales</taxon>
        <taxon>Lindgomycetaceae</taxon>
        <taxon>Lindgomyces</taxon>
    </lineage>
</organism>